<keyword evidence="2" id="KW-1185">Reference proteome</keyword>
<dbReference type="Proteomes" id="UP000632659">
    <property type="component" value="Unassembled WGS sequence"/>
</dbReference>
<reference evidence="1" key="1">
    <citation type="submission" date="2020-08" db="EMBL/GenBank/DDBJ databases">
        <title>Genome public.</title>
        <authorList>
            <person name="Liu C."/>
            <person name="Sun Q."/>
        </authorList>
    </citation>
    <scope>NUCLEOTIDE SEQUENCE</scope>
    <source>
        <strain evidence="1">NSJ-15</strain>
    </source>
</reference>
<dbReference type="GO" id="GO:0008080">
    <property type="term" value="F:N-acetyltransferase activity"/>
    <property type="evidence" value="ECO:0007669"/>
    <property type="project" value="TreeGrafter"/>
</dbReference>
<comment type="caution">
    <text evidence="1">The sequence shown here is derived from an EMBL/GenBank/DDBJ whole genome shotgun (WGS) entry which is preliminary data.</text>
</comment>
<evidence type="ECO:0000313" key="1">
    <source>
        <dbReference type="EMBL" id="MBC8610084.1"/>
    </source>
</evidence>
<accession>A0A8J6NZW6</accession>
<dbReference type="EMBL" id="JACRTL010000001">
    <property type="protein sequence ID" value="MBC8610084.1"/>
    <property type="molecule type" value="Genomic_DNA"/>
</dbReference>
<proteinExistence type="predicted"/>
<dbReference type="InterPro" id="IPR052058">
    <property type="entry name" value="Alcohol_O-acetyltransferase"/>
</dbReference>
<sequence length="417" mass="47304">MNQSSRWLKLDNAGKIFPATSSKHETGVFRFSCELNEPVQESVLQTALEKTLVKFPHFLYILRNGLFWYYLEPSELKPTCHEENTGVCSQLFYRNQRHLLFDVSYYHNRINLETYHALADGTGVMLFLKYLVCSYLSIVHPDTVRADLADEITPVSISSSTEDSFKKYYKKVAKKKGKKPRGVYHLTGTRTERYTVIEGLLPCSKVLALAKSYHATLTVFLCAVLILSIHQEMLLYKEKKPIVITVPVNLRQYFTSDTLRNFFGNIRVSYQFGHGPDDLQQIIRSLSESFSRELTEERLSGIISGYMAVERNPAVKVIPLSVKNFFLKIARRSSDTGETIVVSNIGKTGLPQQILPYVHHMSVFASTTKLQACICTCGDTLSVGFSSSFEETDIQRNFFHILADMGIEPVIQSNSAD</sequence>
<dbReference type="RefSeq" id="WP_154824543.1">
    <property type="nucleotide sequence ID" value="NZ_JACRTL010000001.1"/>
</dbReference>
<protein>
    <recommendedName>
        <fullName evidence="3">Alcohol acetyltransferase</fullName>
    </recommendedName>
</protein>
<dbReference type="AlphaFoldDB" id="A0A8J6NZW6"/>
<dbReference type="PANTHER" id="PTHR28037:SF2">
    <property type="entry name" value="ACR018CP"/>
    <property type="match status" value="1"/>
</dbReference>
<name>A0A8J6NZW6_9FIRM</name>
<evidence type="ECO:0000313" key="2">
    <source>
        <dbReference type="Proteomes" id="UP000632659"/>
    </source>
</evidence>
<gene>
    <name evidence="1" type="ORF">H8702_02965</name>
</gene>
<dbReference type="PANTHER" id="PTHR28037">
    <property type="entry name" value="ALCOHOL O-ACETYLTRANSFERASE 1-RELATED"/>
    <property type="match status" value="1"/>
</dbReference>
<organism evidence="1 2">
    <name type="scientific">Massiliimalia timonensis</name>
    <dbReference type="NCBI Taxonomy" id="1987501"/>
    <lineage>
        <taxon>Bacteria</taxon>
        <taxon>Bacillati</taxon>
        <taxon>Bacillota</taxon>
        <taxon>Clostridia</taxon>
        <taxon>Eubacteriales</taxon>
        <taxon>Oscillospiraceae</taxon>
        <taxon>Massiliimalia</taxon>
    </lineage>
</organism>
<evidence type="ECO:0008006" key="3">
    <source>
        <dbReference type="Google" id="ProtNLM"/>
    </source>
</evidence>